<evidence type="ECO:0000313" key="8">
    <source>
        <dbReference type="Proteomes" id="UP000242915"/>
    </source>
</evidence>
<dbReference type="EC" id="1.8.4.11" evidence="4"/>
<organism evidence="7 8">
    <name type="scientific">Pseudomonas segetis</name>
    <dbReference type="NCBI Taxonomy" id="298908"/>
    <lineage>
        <taxon>Bacteria</taxon>
        <taxon>Pseudomonadati</taxon>
        <taxon>Pseudomonadota</taxon>
        <taxon>Gammaproteobacteria</taxon>
        <taxon>Pseudomonadales</taxon>
        <taxon>Pseudomonadaceae</taxon>
        <taxon>Pseudomonas</taxon>
    </lineage>
</organism>
<dbReference type="RefSeq" id="WP_089359254.1">
    <property type="nucleotide sequence ID" value="NZ_FZOG01000002.1"/>
</dbReference>
<comment type="catalytic activity">
    <reaction evidence="3 4">
        <text>[thioredoxin]-disulfide + L-methionine + H2O = L-methionine (S)-S-oxide + [thioredoxin]-dithiol</text>
        <dbReference type="Rhea" id="RHEA:19993"/>
        <dbReference type="Rhea" id="RHEA-COMP:10698"/>
        <dbReference type="Rhea" id="RHEA-COMP:10700"/>
        <dbReference type="ChEBI" id="CHEBI:15377"/>
        <dbReference type="ChEBI" id="CHEBI:29950"/>
        <dbReference type="ChEBI" id="CHEBI:50058"/>
        <dbReference type="ChEBI" id="CHEBI:57844"/>
        <dbReference type="ChEBI" id="CHEBI:58772"/>
        <dbReference type="EC" id="1.8.4.11"/>
    </reaction>
</comment>
<feature type="signal peptide" evidence="5">
    <location>
        <begin position="1"/>
        <end position="35"/>
    </location>
</feature>
<evidence type="ECO:0000256" key="1">
    <source>
        <dbReference type="ARBA" id="ARBA00023002"/>
    </source>
</evidence>
<dbReference type="GO" id="GO:0033744">
    <property type="term" value="F:L-methionine:thioredoxin-disulfide S-oxidoreductase activity"/>
    <property type="evidence" value="ECO:0007669"/>
    <property type="project" value="RHEA"/>
</dbReference>
<comment type="similarity">
    <text evidence="4">Belongs to the MsrA Met sulfoxide reductase family.</text>
</comment>
<dbReference type="HAMAP" id="MF_01401">
    <property type="entry name" value="MsrA"/>
    <property type="match status" value="1"/>
</dbReference>
<keyword evidence="5" id="KW-0732">Signal</keyword>
<keyword evidence="1 4" id="KW-0560">Oxidoreductase</keyword>
<evidence type="ECO:0000259" key="6">
    <source>
        <dbReference type="Pfam" id="PF01625"/>
    </source>
</evidence>
<sequence>MTTETIKRLGLAGATLLLGLLLGACGPTSSTPAAAQATGTAQSIELKPGEQGVAVFAGGCFWCTESDFDKVPGVLSTTSGYIGGTVKNPTYEQVSSGKTGHLEAVLVSYDPNKTSYAKLLEAYWPTIDPLTANAQFCDHGSQYRSAIFYSDDAEEAAAQASKTALQNSGRLKGKIVTEILPGTTFYPAEEYHQDYYLKNPLRYKYYRTACGRDSRLEDIWGSKG</sequence>
<evidence type="ECO:0000256" key="4">
    <source>
        <dbReference type="HAMAP-Rule" id="MF_01401"/>
    </source>
</evidence>
<feature type="active site" evidence="4">
    <location>
        <position position="60"/>
    </location>
</feature>
<dbReference type="PROSITE" id="PS51257">
    <property type="entry name" value="PROKAR_LIPOPROTEIN"/>
    <property type="match status" value="1"/>
</dbReference>
<dbReference type="SUPFAM" id="SSF55068">
    <property type="entry name" value="Peptide methionine sulfoxide reductase"/>
    <property type="match status" value="1"/>
</dbReference>
<dbReference type="PANTHER" id="PTHR43774:SF1">
    <property type="entry name" value="PEPTIDE METHIONINE SULFOXIDE REDUCTASE MSRA 2"/>
    <property type="match status" value="1"/>
</dbReference>
<dbReference type="Pfam" id="PF01625">
    <property type="entry name" value="PMSR"/>
    <property type="match status" value="1"/>
</dbReference>
<evidence type="ECO:0000256" key="3">
    <source>
        <dbReference type="ARBA" id="ARBA00048782"/>
    </source>
</evidence>
<feature type="domain" description="Peptide methionine sulphoxide reductase MsrA" evidence="6">
    <location>
        <begin position="54"/>
        <end position="204"/>
    </location>
</feature>
<name>A0A239BXC1_9PSED</name>
<dbReference type="EMBL" id="FZOG01000002">
    <property type="protein sequence ID" value="SNS12705.1"/>
    <property type="molecule type" value="Genomic_DNA"/>
</dbReference>
<evidence type="ECO:0000256" key="5">
    <source>
        <dbReference type="SAM" id="SignalP"/>
    </source>
</evidence>
<gene>
    <name evidence="4" type="primary">msrA</name>
    <name evidence="7" type="ORF">SAMN05216255_1398</name>
</gene>
<dbReference type="AlphaFoldDB" id="A0A239BXC1"/>
<evidence type="ECO:0000313" key="7">
    <source>
        <dbReference type="EMBL" id="SNS12705.1"/>
    </source>
</evidence>
<feature type="chain" id="PRO_5012059768" description="Peptide methionine sulfoxide reductase MsrA" evidence="5">
    <location>
        <begin position="36"/>
        <end position="224"/>
    </location>
</feature>
<dbReference type="InterPro" id="IPR002569">
    <property type="entry name" value="Met_Sox_Rdtase_MsrA_dom"/>
</dbReference>
<dbReference type="Gene3D" id="3.30.1060.10">
    <property type="entry name" value="Peptide methionine sulphoxide reductase MsrA"/>
    <property type="match status" value="1"/>
</dbReference>
<dbReference type="Proteomes" id="UP000242915">
    <property type="component" value="Unassembled WGS sequence"/>
</dbReference>
<accession>A0A239BXC1</accession>
<proteinExistence type="inferred from homology"/>
<dbReference type="NCBIfam" id="TIGR00401">
    <property type="entry name" value="msrA"/>
    <property type="match status" value="1"/>
</dbReference>
<comment type="catalytic activity">
    <reaction evidence="2 4">
        <text>L-methionyl-[protein] + [thioredoxin]-disulfide + H2O = L-methionyl-(S)-S-oxide-[protein] + [thioredoxin]-dithiol</text>
        <dbReference type="Rhea" id="RHEA:14217"/>
        <dbReference type="Rhea" id="RHEA-COMP:10698"/>
        <dbReference type="Rhea" id="RHEA-COMP:10700"/>
        <dbReference type="Rhea" id="RHEA-COMP:12313"/>
        <dbReference type="Rhea" id="RHEA-COMP:12315"/>
        <dbReference type="ChEBI" id="CHEBI:15377"/>
        <dbReference type="ChEBI" id="CHEBI:16044"/>
        <dbReference type="ChEBI" id="CHEBI:29950"/>
        <dbReference type="ChEBI" id="CHEBI:44120"/>
        <dbReference type="ChEBI" id="CHEBI:50058"/>
        <dbReference type="EC" id="1.8.4.11"/>
    </reaction>
</comment>
<keyword evidence="8" id="KW-1185">Reference proteome</keyword>
<dbReference type="PANTHER" id="PTHR43774">
    <property type="entry name" value="PEPTIDE METHIONINE SULFOXIDE REDUCTASE"/>
    <property type="match status" value="1"/>
</dbReference>
<comment type="function">
    <text evidence="4">Has an important function as a repair enzyme for proteins that have been inactivated by oxidation. Catalyzes the reversible oxidation-reduction of methionine sulfoxide in proteins to methionine.</text>
</comment>
<evidence type="ECO:0000256" key="2">
    <source>
        <dbReference type="ARBA" id="ARBA00047806"/>
    </source>
</evidence>
<reference evidence="8" key="1">
    <citation type="submission" date="2017-06" db="EMBL/GenBank/DDBJ databases">
        <authorList>
            <person name="Varghese N."/>
            <person name="Submissions S."/>
        </authorList>
    </citation>
    <scope>NUCLEOTIDE SEQUENCE [LARGE SCALE GENOMIC DNA]</scope>
    <source>
        <strain evidence="8">CIP 108523</strain>
    </source>
</reference>
<dbReference type="GO" id="GO:0008113">
    <property type="term" value="F:peptide-methionine (S)-S-oxide reductase activity"/>
    <property type="evidence" value="ECO:0007669"/>
    <property type="project" value="UniProtKB-UniRule"/>
</dbReference>
<protein>
    <recommendedName>
        <fullName evidence="4">Peptide methionine sulfoxide reductase MsrA</fullName>
        <shortName evidence="4">Protein-methionine-S-oxide reductase</shortName>
        <ecNumber evidence="4">1.8.4.11</ecNumber>
    </recommendedName>
    <alternativeName>
        <fullName evidence="4">Peptide-methionine (S)-S-oxide reductase</fullName>
        <shortName evidence="4">Peptide Met(O) reductase</shortName>
    </alternativeName>
</protein>
<dbReference type="InterPro" id="IPR036509">
    <property type="entry name" value="Met_Sox_Rdtase_MsrA_sf"/>
</dbReference>